<evidence type="ECO:0000256" key="7">
    <source>
        <dbReference type="ARBA" id="ARBA00022842"/>
    </source>
</evidence>
<dbReference type="InterPro" id="IPR020084">
    <property type="entry name" value="NUDIX_hydrolase_CS"/>
</dbReference>
<dbReference type="PROSITE" id="PS00893">
    <property type="entry name" value="NUDIX_BOX"/>
    <property type="match status" value="1"/>
</dbReference>
<evidence type="ECO:0000313" key="11">
    <source>
        <dbReference type="EMBL" id="GGM32789.1"/>
    </source>
</evidence>
<comment type="caution">
    <text evidence="11">The sequence shown here is derived from an EMBL/GenBank/DDBJ whole genome shotgun (WGS) entry which is preliminary data.</text>
</comment>
<keyword evidence="8" id="KW-0520">NAD</keyword>
<dbReference type="InterPro" id="IPR050241">
    <property type="entry name" value="NAD-cap_RNA_hydrolase_NudC"/>
</dbReference>
<accession>A0A917TQ14</accession>
<dbReference type="PANTHER" id="PTHR42904:SF6">
    <property type="entry name" value="NAD-CAPPED RNA HYDROLASE NUDT12"/>
    <property type="match status" value="1"/>
</dbReference>
<dbReference type="GO" id="GO:0005829">
    <property type="term" value="C:cytosol"/>
    <property type="evidence" value="ECO:0007669"/>
    <property type="project" value="TreeGrafter"/>
</dbReference>
<dbReference type="GO" id="GO:0006742">
    <property type="term" value="P:NADP+ catabolic process"/>
    <property type="evidence" value="ECO:0007669"/>
    <property type="project" value="TreeGrafter"/>
</dbReference>
<evidence type="ECO:0000259" key="10">
    <source>
        <dbReference type="PROSITE" id="PS51462"/>
    </source>
</evidence>
<dbReference type="CDD" id="cd03429">
    <property type="entry name" value="NUDIX_NADH_pyrophosphatase_Nudt13"/>
    <property type="match status" value="1"/>
</dbReference>
<evidence type="ECO:0000256" key="6">
    <source>
        <dbReference type="ARBA" id="ARBA00022801"/>
    </source>
</evidence>
<dbReference type="PANTHER" id="PTHR42904">
    <property type="entry name" value="NUDIX HYDROLASE, NUDC SUBFAMILY"/>
    <property type="match status" value="1"/>
</dbReference>
<dbReference type="NCBIfam" id="NF001299">
    <property type="entry name" value="PRK00241.1"/>
    <property type="match status" value="1"/>
</dbReference>
<gene>
    <name evidence="11" type="ORF">GCM10007977_037750</name>
</gene>
<dbReference type="InterPro" id="IPR015797">
    <property type="entry name" value="NUDIX_hydrolase-like_dom_sf"/>
</dbReference>
<evidence type="ECO:0000256" key="9">
    <source>
        <dbReference type="ARBA" id="ARBA00023679"/>
    </source>
</evidence>
<dbReference type="GO" id="GO:0046872">
    <property type="term" value="F:metal ion binding"/>
    <property type="evidence" value="ECO:0007669"/>
    <property type="project" value="UniProtKB-KW"/>
</dbReference>
<dbReference type="Gene3D" id="3.90.79.10">
    <property type="entry name" value="Nucleoside Triphosphate Pyrophosphohydrolase"/>
    <property type="match status" value="1"/>
</dbReference>
<dbReference type="Pfam" id="PF00293">
    <property type="entry name" value="NUDIX"/>
    <property type="match status" value="1"/>
</dbReference>
<evidence type="ECO:0000256" key="5">
    <source>
        <dbReference type="ARBA" id="ARBA00022723"/>
    </source>
</evidence>
<dbReference type="InterPro" id="IPR015375">
    <property type="entry name" value="NADH_PPase-like_N"/>
</dbReference>
<dbReference type="SUPFAM" id="SSF55811">
    <property type="entry name" value="Nudix"/>
    <property type="match status" value="1"/>
</dbReference>
<reference evidence="11" key="2">
    <citation type="submission" date="2020-09" db="EMBL/GenBank/DDBJ databases">
        <authorList>
            <person name="Sun Q."/>
            <person name="Ohkuma M."/>
        </authorList>
    </citation>
    <scope>NUCLEOTIDE SEQUENCE</scope>
    <source>
        <strain evidence="11">JCM 19831</strain>
    </source>
</reference>
<organism evidence="11 12">
    <name type="scientific">Dactylosporangium sucinum</name>
    <dbReference type="NCBI Taxonomy" id="1424081"/>
    <lineage>
        <taxon>Bacteria</taxon>
        <taxon>Bacillati</taxon>
        <taxon>Actinomycetota</taxon>
        <taxon>Actinomycetes</taxon>
        <taxon>Micromonosporales</taxon>
        <taxon>Micromonosporaceae</taxon>
        <taxon>Dactylosporangium</taxon>
    </lineage>
</organism>
<dbReference type="EC" id="3.6.1.22" evidence="4"/>
<dbReference type="PROSITE" id="PS51462">
    <property type="entry name" value="NUDIX"/>
    <property type="match status" value="1"/>
</dbReference>
<dbReference type="AlphaFoldDB" id="A0A917TQ14"/>
<reference evidence="11" key="1">
    <citation type="journal article" date="2014" name="Int. J. Syst. Evol. Microbiol.">
        <title>Complete genome sequence of Corynebacterium casei LMG S-19264T (=DSM 44701T), isolated from a smear-ripened cheese.</title>
        <authorList>
            <consortium name="US DOE Joint Genome Institute (JGI-PGF)"/>
            <person name="Walter F."/>
            <person name="Albersmeier A."/>
            <person name="Kalinowski J."/>
            <person name="Ruckert C."/>
        </authorList>
    </citation>
    <scope>NUCLEOTIDE SEQUENCE</scope>
    <source>
        <strain evidence="11">JCM 19831</strain>
    </source>
</reference>
<dbReference type="Pfam" id="PF09296">
    <property type="entry name" value="NUDIX-like"/>
    <property type="match status" value="1"/>
</dbReference>
<dbReference type="Gene3D" id="3.90.79.20">
    <property type="match status" value="1"/>
</dbReference>
<evidence type="ECO:0000256" key="3">
    <source>
        <dbReference type="ARBA" id="ARBA00009595"/>
    </source>
</evidence>
<proteinExistence type="inferred from homology"/>
<dbReference type="Proteomes" id="UP000642070">
    <property type="component" value="Unassembled WGS sequence"/>
</dbReference>
<keyword evidence="12" id="KW-1185">Reference proteome</keyword>
<evidence type="ECO:0000256" key="4">
    <source>
        <dbReference type="ARBA" id="ARBA00012381"/>
    </source>
</evidence>
<comment type="cofactor">
    <cofactor evidence="2">
        <name>Zn(2+)</name>
        <dbReference type="ChEBI" id="CHEBI:29105"/>
    </cofactor>
</comment>
<evidence type="ECO:0000256" key="8">
    <source>
        <dbReference type="ARBA" id="ARBA00023027"/>
    </source>
</evidence>
<evidence type="ECO:0000313" key="12">
    <source>
        <dbReference type="Proteomes" id="UP000642070"/>
    </source>
</evidence>
<dbReference type="EMBL" id="BMPI01000016">
    <property type="protein sequence ID" value="GGM32789.1"/>
    <property type="molecule type" value="Genomic_DNA"/>
</dbReference>
<sequence length="301" mass="32573">MSPMEGPPLARGTLDRAAHRRTDEEWLGKAWLHARVVVVDDGHVLVRGDDPPELVLVGPDEAPPGERFFLGEEPDGTVYFAVAADVTAPPGTRRVTLRQVGHALADLPAGLFITGVALANWHSRHPYSPLSGKLTVPAQGGWVRQTEDGAETLWPRTDPAVIMLVHDDVAGLDGRCLLGSNAQWANVGSVRRYSTLAGFVEPGESAEMAVAREVLEEVGVRVTDVRYSSSQPWPFPGSLMLGFHATAPAGAEIHVDQQEIQEARWFTRREIAAVLDGSSRDFGLPFPASIAHYLITSWLGA</sequence>
<evidence type="ECO:0000256" key="1">
    <source>
        <dbReference type="ARBA" id="ARBA00001946"/>
    </source>
</evidence>
<dbReference type="RefSeq" id="WP_190251165.1">
    <property type="nucleotide sequence ID" value="NZ_BMPI01000016.1"/>
</dbReference>
<dbReference type="InterPro" id="IPR000086">
    <property type="entry name" value="NUDIX_hydrolase_dom"/>
</dbReference>
<name>A0A917TQ14_9ACTN</name>
<comment type="cofactor">
    <cofactor evidence="1">
        <name>Mg(2+)</name>
        <dbReference type="ChEBI" id="CHEBI:18420"/>
    </cofactor>
</comment>
<keyword evidence="5" id="KW-0479">Metal-binding</keyword>
<dbReference type="InterPro" id="IPR049734">
    <property type="entry name" value="NudC-like_C"/>
</dbReference>
<comment type="catalytic activity">
    <reaction evidence="9">
        <text>a 5'-end NAD(+)-phospho-ribonucleoside in mRNA + H2O = a 5'-end phospho-adenosine-phospho-ribonucleoside in mRNA + beta-nicotinamide D-ribonucleotide + 2 H(+)</text>
        <dbReference type="Rhea" id="RHEA:60876"/>
        <dbReference type="Rhea" id="RHEA-COMP:15698"/>
        <dbReference type="Rhea" id="RHEA-COMP:15719"/>
        <dbReference type="ChEBI" id="CHEBI:14649"/>
        <dbReference type="ChEBI" id="CHEBI:15377"/>
        <dbReference type="ChEBI" id="CHEBI:15378"/>
        <dbReference type="ChEBI" id="CHEBI:144029"/>
        <dbReference type="ChEBI" id="CHEBI:144051"/>
    </reaction>
    <physiologicalReaction direction="left-to-right" evidence="9">
        <dbReference type="Rhea" id="RHEA:60877"/>
    </physiologicalReaction>
</comment>
<keyword evidence="6 11" id="KW-0378">Hydrolase</keyword>
<comment type="similarity">
    <text evidence="3">Belongs to the Nudix hydrolase family. NudC subfamily.</text>
</comment>
<dbReference type="GO" id="GO:0035529">
    <property type="term" value="F:NADH pyrophosphatase activity"/>
    <property type="evidence" value="ECO:0007669"/>
    <property type="project" value="TreeGrafter"/>
</dbReference>
<keyword evidence="7" id="KW-0460">Magnesium</keyword>
<dbReference type="GO" id="GO:0019677">
    <property type="term" value="P:NAD+ catabolic process"/>
    <property type="evidence" value="ECO:0007669"/>
    <property type="project" value="TreeGrafter"/>
</dbReference>
<feature type="domain" description="Nudix hydrolase" evidence="10">
    <location>
        <begin position="155"/>
        <end position="288"/>
    </location>
</feature>
<evidence type="ECO:0000256" key="2">
    <source>
        <dbReference type="ARBA" id="ARBA00001947"/>
    </source>
</evidence>
<protein>
    <recommendedName>
        <fullName evidence="4">NAD(+) diphosphatase</fullName>
        <ecNumber evidence="4">3.6.1.22</ecNumber>
    </recommendedName>
</protein>